<feature type="non-terminal residue" evidence="1">
    <location>
        <position position="76"/>
    </location>
</feature>
<reference evidence="1 2" key="1">
    <citation type="submission" date="2022-05" db="EMBL/GenBank/DDBJ databases">
        <authorList>
            <consortium name="Genoscope - CEA"/>
            <person name="William W."/>
        </authorList>
    </citation>
    <scope>NUCLEOTIDE SEQUENCE [LARGE SCALE GENOMIC DNA]</scope>
</reference>
<dbReference type="AlphaFoldDB" id="A0AAU9VJE1"/>
<feature type="non-terminal residue" evidence="1">
    <location>
        <position position="1"/>
    </location>
</feature>
<evidence type="ECO:0000313" key="1">
    <source>
        <dbReference type="EMBL" id="CAH3031471.1"/>
    </source>
</evidence>
<proteinExistence type="predicted"/>
<evidence type="ECO:0000313" key="2">
    <source>
        <dbReference type="Proteomes" id="UP001159428"/>
    </source>
</evidence>
<organism evidence="1 2">
    <name type="scientific">Pocillopora meandrina</name>
    <dbReference type="NCBI Taxonomy" id="46732"/>
    <lineage>
        <taxon>Eukaryota</taxon>
        <taxon>Metazoa</taxon>
        <taxon>Cnidaria</taxon>
        <taxon>Anthozoa</taxon>
        <taxon>Hexacorallia</taxon>
        <taxon>Scleractinia</taxon>
        <taxon>Astrocoeniina</taxon>
        <taxon>Pocilloporidae</taxon>
        <taxon>Pocillopora</taxon>
    </lineage>
</organism>
<gene>
    <name evidence="1" type="ORF">PMEA_00000175</name>
</gene>
<dbReference type="EMBL" id="CALNXJ010000001">
    <property type="protein sequence ID" value="CAH3031471.1"/>
    <property type="molecule type" value="Genomic_DNA"/>
</dbReference>
<keyword evidence="2" id="KW-1185">Reference proteome</keyword>
<name>A0AAU9VJE1_9CNID</name>
<comment type="caution">
    <text evidence="1">The sequence shown here is derived from an EMBL/GenBank/DDBJ whole genome shotgun (WGS) entry which is preliminary data.</text>
</comment>
<dbReference type="Proteomes" id="UP001159428">
    <property type="component" value="Unassembled WGS sequence"/>
</dbReference>
<protein>
    <submittedName>
        <fullName evidence="1">Uncharacterized protein</fullName>
    </submittedName>
</protein>
<sequence length="76" mass="8418">LVVPAINYQKSQLIPSPSVILPSSLSTVFETGVPVYKSLNSQGPQYIQQYLQPHSISGHHPRSCDQGLLKILRTNF</sequence>
<accession>A0AAU9VJE1</accession>